<dbReference type="GO" id="GO:0006281">
    <property type="term" value="P:DNA repair"/>
    <property type="evidence" value="ECO:0007669"/>
    <property type="project" value="UniProtKB-ARBA"/>
</dbReference>
<evidence type="ECO:0000313" key="2">
    <source>
        <dbReference type="EMBL" id="SBQ88164.1"/>
    </source>
</evidence>
<name>A0A1A8HSF9_NOTKU</name>
<reference evidence="2" key="2">
    <citation type="submission" date="2016-06" db="EMBL/GenBank/DDBJ databases">
        <title>The genome of a short-lived fish provides insights into sex chromosome evolution and the genetic control of aging.</title>
        <authorList>
            <person name="Reichwald K."/>
            <person name="Felder M."/>
            <person name="Petzold A."/>
            <person name="Koch P."/>
            <person name="Groth M."/>
            <person name="Platzer M."/>
        </authorList>
    </citation>
    <scope>NUCLEOTIDE SEQUENCE</scope>
    <source>
        <tissue evidence="2">Brain</tissue>
    </source>
</reference>
<evidence type="ECO:0000259" key="1">
    <source>
        <dbReference type="Pfam" id="PF09588"/>
    </source>
</evidence>
<dbReference type="CDD" id="cd22343">
    <property type="entry name" value="PDDEXK_lambda_exonuclease-like"/>
    <property type="match status" value="1"/>
</dbReference>
<sequence length="162" mass="18363">MIRGSTRQTAAMRRGLQQETEVLASYAELMRVNMLPVGLVILPEAPHLGALPDGRIYDPTESPPFGLVEVKCTTKSNASQVAHLKDDGGNVILRQSHGYYWQVQGQLAVTGLEWCAFVTETNVYIQRIWRDNGFIIQMKQKLYLFYECVLKITLNVMERLFG</sequence>
<dbReference type="Gene3D" id="3.90.320.10">
    <property type="match status" value="1"/>
</dbReference>
<reference evidence="2" key="1">
    <citation type="submission" date="2016-05" db="EMBL/GenBank/DDBJ databases">
        <authorList>
            <person name="Lavstsen T."/>
            <person name="Jespersen J.S."/>
        </authorList>
    </citation>
    <scope>NUCLEOTIDE SEQUENCE</scope>
    <source>
        <tissue evidence="2">Brain</tissue>
    </source>
</reference>
<dbReference type="InterPro" id="IPR019080">
    <property type="entry name" value="YqaJ_viral_recombinase"/>
</dbReference>
<dbReference type="InterPro" id="IPR011604">
    <property type="entry name" value="PDDEXK-like_dom_sf"/>
</dbReference>
<organism evidence="2">
    <name type="scientific">Nothobranchius kuhntae</name>
    <name type="common">Beira killifish</name>
    <dbReference type="NCBI Taxonomy" id="321403"/>
    <lineage>
        <taxon>Eukaryota</taxon>
        <taxon>Metazoa</taxon>
        <taxon>Chordata</taxon>
        <taxon>Craniata</taxon>
        <taxon>Vertebrata</taxon>
        <taxon>Euteleostomi</taxon>
        <taxon>Actinopterygii</taxon>
        <taxon>Neopterygii</taxon>
        <taxon>Teleostei</taxon>
        <taxon>Neoteleostei</taxon>
        <taxon>Acanthomorphata</taxon>
        <taxon>Ovalentaria</taxon>
        <taxon>Atherinomorphae</taxon>
        <taxon>Cyprinodontiformes</taxon>
        <taxon>Nothobranchiidae</taxon>
        <taxon>Nothobranchius</taxon>
    </lineage>
</organism>
<dbReference type="InterPro" id="IPR011335">
    <property type="entry name" value="Restrct_endonuc-II-like"/>
</dbReference>
<dbReference type="SUPFAM" id="SSF52980">
    <property type="entry name" value="Restriction endonuclease-like"/>
    <property type="match status" value="1"/>
</dbReference>
<feature type="domain" description="YqaJ viral recombinase" evidence="1">
    <location>
        <begin position="7"/>
        <end position="112"/>
    </location>
</feature>
<proteinExistence type="predicted"/>
<dbReference type="PANTHER" id="PTHR46609">
    <property type="entry name" value="EXONUCLEASE, PHAGE-TYPE/RECB, C-TERMINAL DOMAIN-CONTAINING PROTEIN"/>
    <property type="match status" value="1"/>
</dbReference>
<dbReference type="PANTHER" id="PTHR46609:SF7">
    <property type="match status" value="1"/>
</dbReference>
<dbReference type="EMBL" id="HAED01002319">
    <property type="protein sequence ID" value="SBQ88164.1"/>
    <property type="molecule type" value="Transcribed_RNA"/>
</dbReference>
<accession>A0A1A8HSF9</accession>
<gene>
    <name evidence="2" type="primary">LOTGIDRAFT_175144</name>
</gene>
<protein>
    <recommendedName>
        <fullName evidence="1">YqaJ viral recombinase domain-containing protein</fullName>
    </recommendedName>
</protein>
<dbReference type="Pfam" id="PF09588">
    <property type="entry name" value="YqaJ"/>
    <property type="match status" value="1"/>
</dbReference>
<dbReference type="InterPro" id="IPR051703">
    <property type="entry name" value="NF-kappa-B_Signaling_Reg"/>
</dbReference>
<dbReference type="AlphaFoldDB" id="A0A1A8HSF9"/>